<keyword evidence="6 11" id="KW-0547">Nucleotide-binding</keyword>
<evidence type="ECO:0000313" key="15">
    <source>
        <dbReference type="Proteomes" id="UP000660047"/>
    </source>
</evidence>
<dbReference type="InterPro" id="IPR036615">
    <property type="entry name" value="Mur_ligase_C_dom_sf"/>
</dbReference>
<name>A0AAI9K3V2_9FIRM</name>
<evidence type="ECO:0000256" key="5">
    <source>
        <dbReference type="ARBA" id="ARBA00022723"/>
    </source>
</evidence>
<comment type="caution">
    <text evidence="14">The sequence shown here is derived from an EMBL/GenBank/DDBJ whole genome shotgun (WGS) entry which is preliminary data.</text>
</comment>
<comment type="similarity">
    <text evidence="2 11">Belongs to the folylpolyglutamate synthase family.</text>
</comment>
<gene>
    <name evidence="14" type="primary">folC_2</name>
    <name evidence="14" type="ORF">COEU31_12110</name>
</gene>
<protein>
    <recommendedName>
        <fullName evidence="3">tetrahydrofolate synthase</fullName>
        <ecNumber evidence="3">6.3.2.17</ecNumber>
    </recommendedName>
    <alternativeName>
        <fullName evidence="9">Tetrahydrofolylpolyglutamate synthase</fullName>
    </alternativeName>
</protein>
<evidence type="ECO:0000256" key="1">
    <source>
        <dbReference type="ARBA" id="ARBA00001946"/>
    </source>
</evidence>
<dbReference type="PIRSF" id="PIRSF001563">
    <property type="entry name" value="Folylpolyglu_synth"/>
    <property type="match status" value="1"/>
</dbReference>
<dbReference type="PANTHER" id="PTHR11136">
    <property type="entry name" value="FOLYLPOLYGLUTAMATE SYNTHASE-RELATED"/>
    <property type="match status" value="1"/>
</dbReference>
<dbReference type="PANTHER" id="PTHR11136:SF0">
    <property type="entry name" value="DIHYDROFOLATE SYNTHETASE-RELATED"/>
    <property type="match status" value="1"/>
</dbReference>
<dbReference type="Gene3D" id="3.90.190.20">
    <property type="entry name" value="Mur ligase, C-terminal domain"/>
    <property type="match status" value="1"/>
</dbReference>
<dbReference type="InterPro" id="IPR013221">
    <property type="entry name" value="Mur_ligase_cen"/>
</dbReference>
<evidence type="ECO:0000256" key="8">
    <source>
        <dbReference type="ARBA" id="ARBA00022842"/>
    </source>
</evidence>
<dbReference type="Gene3D" id="3.40.1190.10">
    <property type="entry name" value="Mur-like, catalytic domain"/>
    <property type="match status" value="1"/>
</dbReference>
<keyword evidence="8" id="KW-0460">Magnesium</keyword>
<sequence length="432" mass="48643">MADYRETVDYILGIPLFAQKIGKENLSSLLCRLGNPEKAVPAIHVAGTNGKGSTCRALAQMLAARGYRVGLFISPHLVSINERIQINGTNISDDDFVSAFETVKGQFMEHPSFFEVMFAMAAVYFRQQKCDFAVYETGMGGRLDATNVLTPELTIITSVGMDHMEYLGDTIEKIAYEKAGIIKPGVPVIYFRRDEAAARVIEDTAKERGADIIPVEKSDYIINHLGNKTIDFSLHNRYYSYCNLQIQKTSLYQVENVSLAVTAFRMLMERRNVPEQDIEKTVRNALLQFYWEGRMEEIAPHIYVDGAHNVEAVNAYIETMNRLHGEYDKILVFAAVKDKEYDSMIHLLAGNITFGRIIVTSVDSSRKADSAKLAEIFSACTDTPVMVSDEIDDAMDMAVELRGDRENTNIYCVGSLYLVGGVKRWRNRHDQF</sequence>
<dbReference type="RefSeq" id="WP_015533157.1">
    <property type="nucleotide sequence ID" value="NZ_BLYL01000005.1"/>
</dbReference>
<keyword evidence="4 11" id="KW-0436">Ligase</keyword>
<dbReference type="Pfam" id="PF02875">
    <property type="entry name" value="Mur_ligase_C"/>
    <property type="match status" value="1"/>
</dbReference>
<dbReference type="EC" id="6.3.2.17" evidence="3"/>
<dbReference type="Pfam" id="PF08245">
    <property type="entry name" value="Mur_ligase_M"/>
    <property type="match status" value="1"/>
</dbReference>
<feature type="domain" description="Mur ligase central" evidence="13">
    <location>
        <begin position="45"/>
        <end position="262"/>
    </location>
</feature>
<evidence type="ECO:0000256" key="10">
    <source>
        <dbReference type="ARBA" id="ARBA00047493"/>
    </source>
</evidence>
<proteinExistence type="inferred from homology"/>
<dbReference type="PROSITE" id="PS01011">
    <property type="entry name" value="FOLYLPOLYGLU_SYNT_1"/>
    <property type="match status" value="1"/>
</dbReference>
<dbReference type="AlphaFoldDB" id="A0AAI9K3V2"/>
<evidence type="ECO:0000256" key="7">
    <source>
        <dbReference type="ARBA" id="ARBA00022840"/>
    </source>
</evidence>
<dbReference type="SUPFAM" id="SSF53623">
    <property type="entry name" value="MurD-like peptide ligases, catalytic domain"/>
    <property type="match status" value="1"/>
</dbReference>
<dbReference type="InterPro" id="IPR004101">
    <property type="entry name" value="Mur_ligase_C"/>
</dbReference>
<evidence type="ECO:0000256" key="6">
    <source>
        <dbReference type="ARBA" id="ARBA00022741"/>
    </source>
</evidence>
<reference evidence="14" key="1">
    <citation type="submission" date="2020-06" db="EMBL/GenBank/DDBJ databases">
        <title>Characterization of fructooligosaccharide metabolism and fructooligosaccharide-degrading enzymes in human commensal butyrate producers.</title>
        <authorList>
            <person name="Tanno H."/>
            <person name="Fujii T."/>
            <person name="Hirano K."/>
            <person name="Maeno S."/>
            <person name="Tonozuka T."/>
            <person name="Sakamoto M."/>
            <person name="Ohkuma M."/>
            <person name="Tochio T."/>
            <person name="Endo A."/>
        </authorList>
    </citation>
    <scope>NUCLEOTIDE SEQUENCE</scope>
    <source>
        <strain evidence="14">JCM 31265</strain>
    </source>
</reference>
<dbReference type="GO" id="GO:0005524">
    <property type="term" value="F:ATP binding"/>
    <property type="evidence" value="ECO:0007669"/>
    <property type="project" value="UniProtKB-KW"/>
</dbReference>
<evidence type="ECO:0000256" key="9">
    <source>
        <dbReference type="ARBA" id="ARBA00030592"/>
    </source>
</evidence>
<dbReference type="InterPro" id="IPR018109">
    <property type="entry name" value="Folylpolyglutamate_synth_CS"/>
</dbReference>
<evidence type="ECO:0000313" key="14">
    <source>
        <dbReference type="EMBL" id="GFO94165.1"/>
    </source>
</evidence>
<dbReference type="InterPro" id="IPR001645">
    <property type="entry name" value="Folylpolyglutamate_synth"/>
</dbReference>
<dbReference type="SUPFAM" id="SSF53244">
    <property type="entry name" value="MurD-like peptide ligases, peptide-binding domain"/>
    <property type="match status" value="1"/>
</dbReference>
<dbReference type="GO" id="GO:0005737">
    <property type="term" value="C:cytoplasm"/>
    <property type="evidence" value="ECO:0007669"/>
    <property type="project" value="TreeGrafter"/>
</dbReference>
<dbReference type="GO" id="GO:0004326">
    <property type="term" value="F:tetrahydrofolylpolyglutamate synthase activity"/>
    <property type="evidence" value="ECO:0007669"/>
    <property type="project" value="UniProtKB-EC"/>
</dbReference>
<evidence type="ECO:0000256" key="2">
    <source>
        <dbReference type="ARBA" id="ARBA00008276"/>
    </source>
</evidence>
<dbReference type="InterPro" id="IPR036565">
    <property type="entry name" value="Mur-like_cat_sf"/>
</dbReference>
<evidence type="ECO:0000256" key="3">
    <source>
        <dbReference type="ARBA" id="ARBA00013025"/>
    </source>
</evidence>
<accession>A0AAI9K3V2</accession>
<keyword evidence="7 11" id="KW-0067">ATP-binding</keyword>
<evidence type="ECO:0000259" key="12">
    <source>
        <dbReference type="Pfam" id="PF02875"/>
    </source>
</evidence>
<dbReference type="GO" id="GO:0046872">
    <property type="term" value="F:metal ion binding"/>
    <property type="evidence" value="ECO:0007669"/>
    <property type="project" value="UniProtKB-KW"/>
</dbReference>
<evidence type="ECO:0000259" key="13">
    <source>
        <dbReference type="Pfam" id="PF08245"/>
    </source>
</evidence>
<feature type="domain" description="Mur ligase C-terminal" evidence="12">
    <location>
        <begin position="293"/>
        <end position="402"/>
    </location>
</feature>
<comment type="catalytic activity">
    <reaction evidence="10">
        <text>(6S)-5,6,7,8-tetrahydrofolyl-(gamma-L-Glu)(n) + L-glutamate + ATP = (6S)-5,6,7,8-tetrahydrofolyl-(gamma-L-Glu)(n+1) + ADP + phosphate + H(+)</text>
        <dbReference type="Rhea" id="RHEA:10580"/>
        <dbReference type="Rhea" id="RHEA-COMP:14738"/>
        <dbReference type="Rhea" id="RHEA-COMP:14740"/>
        <dbReference type="ChEBI" id="CHEBI:15378"/>
        <dbReference type="ChEBI" id="CHEBI:29985"/>
        <dbReference type="ChEBI" id="CHEBI:30616"/>
        <dbReference type="ChEBI" id="CHEBI:43474"/>
        <dbReference type="ChEBI" id="CHEBI:141005"/>
        <dbReference type="ChEBI" id="CHEBI:456216"/>
        <dbReference type="EC" id="6.3.2.17"/>
    </reaction>
</comment>
<dbReference type="FunFam" id="3.40.1190.10:FF:000011">
    <property type="entry name" value="Folylpolyglutamate synthase/dihydrofolate synthase"/>
    <property type="match status" value="1"/>
</dbReference>
<dbReference type="PROSITE" id="PS01012">
    <property type="entry name" value="FOLYLPOLYGLU_SYNT_2"/>
    <property type="match status" value="1"/>
</dbReference>
<evidence type="ECO:0000256" key="11">
    <source>
        <dbReference type="PIRNR" id="PIRNR001563"/>
    </source>
</evidence>
<dbReference type="NCBIfam" id="TIGR01499">
    <property type="entry name" value="folC"/>
    <property type="match status" value="1"/>
</dbReference>
<evidence type="ECO:0000256" key="4">
    <source>
        <dbReference type="ARBA" id="ARBA00022598"/>
    </source>
</evidence>
<dbReference type="GO" id="GO:0008841">
    <property type="term" value="F:dihydrofolate synthase activity"/>
    <property type="evidence" value="ECO:0007669"/>
    <property type="project" value="TreeGrafter"/>
</dbReference>
<organism evidence="14 15">
    <name type="scientific">Coprococcus eutactus</name>
    <dbReference type="NCBI Taxonomy" id="33043"/>
    <lineage>
        <taxon>Bacteria</taxon>
        <taxon>Bacillati</taxon>
        <taxon>Bacillota</taxon>
        <taxon>Clostridia</taxon>
        <taxon>Lachnospirales</taxon>
        <taxon>Lachnospiraceae</taxon>
        <taxon>Coprococcus</taxon>
    </lineage>
</organism>
<dbReference type="Proteomes" id="UP000660047">
    <property type="component" value="Unassembled WGS sequence"/>
</dbReference>
<comment type="cofactor">
    <cofactor evidence="1">
        <name>Mg(2+)</name>
        <dbReference type="ChEBI" id="CHEBI:18420"/>
    </cofactor>
</comment>
<keyword evidence="5" id="KW-0479">Metal-binding</keyword>
<dbReference type="EMBL" id="BLYL01000005">
    <property type="protein sequence ID" value="GFO94165.1"/>
    <property type="molecule type" value="Genomic_DNA"/>
</dbReference>